<evidence type="ECO:0000313" key="3">
    <source>
        <dbReference type="Proteomes" id="UP000803844"/>
    </source>
</evidence>
<gene>
    <name evidence="2" type="ORF">M406DRAFT_357120</name>
</gene>
<dbReference type="RefSeq" id="XP_040774504.1">
    <property type="nucleotide sequence ID" value="XM_040923596.1"/>
</dbReference>
<feature type="compositionally biased region" description="Acidic residues" evidence="1">
    <location>
        <begin position="50"/>
        <end position="67"/>
    </location>
</feature>
<dbReference type="AlphaFoldDB" id="A0A9P4XYW2"/>
<feature type="compositionally biased region" description="Polar residues" evidence="1">
    <location>
        <begin position="1"/>
        <end position="27"/>
    </location>
</feature>
<sequence length="207" mass="23715">MTSVLIQEPSSVASASAQVTPSTQRGQPTLPPQFPEGKSNTKDKATASNEETDSEDSEDFEDSEDEWEGLVTDCCGRAWPAAIFKKQDPPPVPRPGDEKWVVFIINYPRQRVLNTKEFADMVNQMECELKIIEEDVPKWHPQLRGKWTIAAIPHHIFCPPYTNECSKHLWDYAVKRLKLKEAEGVMYYTQREWNGFVGGNVDWPWDM</sequence>
<dbReference type="Proteomes" id="UP000803844">
    <property type="component" value="Unassembled WGS sequence"/>
</dbReference>
<feature type="region of interest" description="Disordered" evidence="1">
    <location>
        <begin position="1"/>
        <end position="67"/>
    </location>
</feature>
<organism evidence="2 3">
    <name type="scientific">Cryphonectria parasitica (strain ATCC 38755 / EP155)</name>
    <dbReference type="NCBI Taxonomy" id="660469"/>
    <lineage>
        <taxon>Eukaryota</taxon>
        <taxon>Fungi</taxon>
        <taxon>Dikarya</taxon>
        <taxon>Ascomycota</taxon>
        <taxon>Pezizomycotina</taxon>
        <taxon>Sordariomycetes</taxon>
        <taxon>Sordariomycetidae</taxon>
        <taxon>Diaporthales</taxon>
        <taxon>Cryphonectriaceae</taxon>
        <taxon>Cryphonectria-Endothia species complex</taxon>
        <taxon>Cryphonectria</taxon>
    </lineage>
</organism>
<protein>
    <submittedName>
        <fullName evidence="2">Uncharacterized protein</fullName>
    </submittedName>
</protein>
<comment type="caution">
    <text evidence="2">The sequence shown here is derived from an EMBL/GenBank/DDBJ whole genome shotgun (WGS) entry which is preliminary data.</text>
</comment>
<dbReference type="EMBL" id="MU032349">
    <property type="protein sequence ID" value="KAF3763543.1"/>
    <property type="molecule type" value="Genomic_DNA"/>
</dbReference>
<proteinExistence type="predicted"/>
<accession>A0A9P4XYW2</accession>
<name>A0A9P4XYW2_CRYP1</name>
<keyword evidence="3" id="KW-1185">Reference proteome</keyword>
<evidence type="ECO:0000256" key="1">
    <source>
        <dbReference type="SAM" id="MobiDB-lite"/>
    </source>
</evidence>
<reference evidence="2" key="1">
    <citation type="journal article" date="2020" name="Phytopathology">
        <title>Genome sequence of the chestnut blight fungus Cryphonectria parasitica EP155: A fundamental resource for an archetypical invasive plant pathogen.</title>
        <authorList>
            <person name="Crouch J.A."/>
            <person name="Dawe A."/>
            <person name="Aerts A."/>
            <person name="Barry K."/>
            <person name="Churchill A.C.L."/>
            <person name="Grimwood J."/>
            <person name="Hillman B."/>
            <person name="Milgroom M.G."/>
            <person name="Pangilinan J."/>
            <person name="Smith M."/>
            <person name="Salamov A."/>
            <person name="Schmutz J."/>
            <person name="Yadav J."/>
            <person name="Grigoriev I.V."/>
            <person name="Nuss D."/>
        </authorList>
    </citation>
    <scope>NUCLEOTIDE SEQUENCE</scope>
    <source>
        <strain evidence="2">EP155</strain>
    </source>
</reference>
<evidence type="ECO:0000313" key="2">
    <source>
        <dbReference type="EMBL" id="KAF3763543.1"/>
    </source>
</evidence>
<dbReference type="GeneID" id="63840725"/>